<feature type="domain" description="Putative plant transposon protein" evidence="2">
    <location>
        <begin position="5"/>
        <end position="169"/>
    </location>
</feature>
<feature type="region of interest" description="Disordered" evidence="1">
    <location>
        <begin position="334"/>
        <end position="363"/>
    </location>
</feature>
<protein>
    <recommendedName>
        <fullName evidence="2">Putative plant transposon protein domain-containing protein</fullName>
    </recommendedName>
</protein>
<gene>
    <name evidence="3" type="ORF">PIB30_102726</name>
</gene>
<dbReference type="InterPro" id="IPR046796">
    <property type="entry name" value="Transposase_32_dom"/>
</dbReference>
<organism evidence="3 4">
    <name type="scientific">Stylosanthes scabra</name>
    <dbReference type="NCBI Taxonomy" id="79078"/>
    <lineage>
        <taxon>Eukaryota</taxon>
        <taxon>Viridiplantae</taxon>
        <taxon>Streptophyta</taxon>
        <taxon>Embryophyta</taxon>
        <taxon>Tracheophyta</taxon>
        <taxon>Spermatophyta</taxon>
        <taxon>Magnoliopsida</taxon>
        <taxon>eudicotyledons</taxon>
        <taxon>Gunneridae</taxon>
        <taxon>Pentapetalae</taxon>
        <taxon>rosids</taxon>
        <taxon>fabids</taxon>
        <taxon>Fabales</taxon>
        <taxon>Fabaceae</taxon>
        <taxon>Papilionoideae</taxon>
        <taxon>50 kb inversion clade</taxon>
        <taxon>dalbergioids sensu lato</taxon>
        <taxon>Dalbergieae</taxon>
        <taxon>Pterocarpus clade</taxon>
        <taxon>Stylosanthes</taxon>
    </lineage>
</organism>
<dbReference type="Proteomes" id="UP001341840">
    <property type="component" value="Unassembled WGS sequence"/>
</dbReference>
<sequence>QIDLRGWKRLNKPKNKISQSIIREFYSNARVDPDTESGPRFHTFVRGVLMNFSYETVKQVMKFKGPLNTEMSYKTRMIPANLDPDAIIRDLCVEGAVWELGAQNNPRILKQITLDRAVLIHCIMQGQEVRVEKLIVDSMMKVINKLHFPKTPLALPNIIARLCDKMEVPYVASSPIEVVPKAKVITTTVPQPQIHMEHPAGNMPQGYGWGQLQEDMANLLAQQTAHGSRLQDIEARQKEIWVEQQQFQQDVRLYQAQQKEQLQKFQEEQRAKNAEMTHVMANMSLDCQSEDIYTNWALQQMNQNLVPIPPARIPRMIRENFQASRPLVHGMLRTRRSEGSSSGLDQQTLPAANTPRETSADNN</sequence>
<name>A0ABU6WW18_9FABA</name>
<evidence type="ECO:0000313" key="3">
    <source>
        <dbReference type="EMBL" id="MED6190127.1"/>
    </source>
</evidence>
<feature type="non-terminal residue" evidence="3">
    <location>
        <position position="1"/>
    </location>
</feature>
<feature type="compositionally biased region" description="Polar residues" evidence="1">
    <location>
        <begin position="339"/>
        <end position="363"/>
    </location>
</feature>
<reference evidence="3 4" key="1">
    <citation type="journal article" date="2023" name="Plants (Basel)">
        <title>Bridging the Gap: Combining Genomics and Transcriptomics Approaches to Understand Stylosanthes scabra, an Orphan Legume from the Brazilian Caatinga.</title>
        <authorList>
            <person name="Ferreira-Neto J.R.C."/>
            <person name="da Silva M.D."/>
            <person name="Binneck E."/>
            <person name="de Melo N.F."/>
            <person name="da Silva R.H."/>
            <person name="de Melo A.L.T.M."/>
            <person name="Pandolfi V."/>
            <person name="Bustamante F.O."/>
            <person name="Brasileiro-Vidal A.C."/>
            <person name="Benko-Iseppon A.M."/>
        </authorList>
    </citation>
    <scope>NUCLEOTIDE SEQUENCE [LARGE SCALE GENOMIC DNA]</scope>
    <source>
        <tissue evidence="3">Leaves</tissue>
    </source>
</reference>
<accession>A0ABU6WW18</accession>
<proteinExistence type="predicted"/>
<evidence type="ECO:0000313" key="4">
    <source>
        <dbReference type="Proteomes" id="UP001341840"/>
    </source>
</evidence>
<keyword evidence="4" id="KW-1185">Reference proteome</keyword>
<dbReference type="Pfam" id="PF20167">
    <property type="entry name" value="Transposase_32"/>
    <property type="match status" value="1"/>
</dbReference>
<evidence type="ECO:0000259" key="2">
    <source>
        <dbReference type="Pfam" id="PF20167"/>
    </source>
</evidence>
<dbReference type="EMBL" id="JASCZI010184452">
    <property type="protein sequence ID" value="MED6190127.1"/>
    <property type="molecule type" value="Genomic_DNA"/>
</dbReference>
<evidence type="ECO:0000256" key="1">
    <source>
        <dbReference type="SAM" id="MobiDB-lite"/>
    </source>
</evidence>
<comment type="caution">
    <text evidence="3">The sequence shown here is derived from an EMBL/GenBank/DDBJ whole genome shotgun (WGS) entry which is preliminary data.</text>
</comment>